<dbReference type="InterPro" id="IPR029058">
    <property type="entry name" value="AB_hydrolase_fold"/>
</dbReference>
<reference evidence="2 3" key="1">
    <citation type="submission" date="2018-01" db="EMBL/GenBank/DDBJ databases">
        <title>Comparative genomics of Mycobacterium mucogenicum and Mycobacterium neoaurum clade members emphasizing tRNA and non-coding RNA.</title>
        <authorList>
            <person name="Behra P.R.K."/>
            <person name="Pettersson B.M.F."/>
            <person name="Das S."/>
            <person name="Dasgupta S."/>
            <person name="Kirsebom L.A."/>
        </authorList>
    </citation>
    <scope>NUCLEOTIDE SEQUENCE [LARGE SCALE GENOMIC DNA]</scope>
    <source>
        <strain evidence="2 3">DSM 45104</strain>
    </source>
</reference>
<name>A0A7I7ZKC3_9MYCO</name>
<dbReference type="InterPro" id="IPR052897">
    <property type="entry name" value="Sec-Metab_Biosynth_Hydrolase"/>
</dbReference>
<dbReference type="Pfam" id="PF12697">
    <property type="entry name" value="Abhydrolase_6"/>
    <property type="match status" value="1"/>
</dbReference>
<dbReference type="SUPFAM" id="SSF53474">
    <property type="entry name" value="alpha/beta-Hydrolases"/>
    <property type="match status" value="1"/>
</dbReference>
<dbReference type="Gene3D" id="3.40.50.1820">
    <property type="entry name" value="alpha/beta hydrolase"/>
    <property type="match status" value="1"/>
</dbReference>
<dbReference type="InterPro" id="IPR000073">
    <property type="entry name" value="AB_hydrolase_1"/>
</dbReference>
<accession>A0A7I7ZKC3</accession>
<gene>
    <name evidence="2" type="ORF">C1S79_13570</name>
</gene>
<proteinExistence type="predicted"/>
<dbReference type="EMBL" id="POTM01000033">
    <property type="protein sequence ID" value="TLH67992.1"/>
    <property type="molecule type" value="Genomic_DNA"/>
</dbReference>
<dbReference type="PANTHER" id="PTHR37017">
    <property type="entry name" value="AB HYDROLASE-1 DOMAIN-CONTAINING PROTEIN-RELATED"/>
    <property type="match status" value="1"/>
</dbReference>
<dbReference type="Proteomes" id="UP000309984">
    <property type="component" value="Unassembled WGS sequence"/>
</dbReference>
<dbReference type="AlphaFoldDB" id="A0A7I7ZKC3"/>
<protein>
    <submittedName>
        <fullName evidence="2">Alpha/beta hydrolase</fullName>
    </submittedName>
</protein>
<keyword evidence="3" id="KW-1185">Reference proteome</keyword>
<organism evidence="2 3">
    <name type="scientific">Mycolicibacterium phocaicum</name>
    <dbReference type="NCBI Taxonomy" id="319706"/>
    <lineage>
        <taxon>Bacteria</taxon>
        <taxon>Bacillati</taxon>
        <taxon>Actinomycetota</taxon>
        <taxon>Actinomycetes</taxon>
        <taxon>Mycobacteriales</taxon>
        <taxon>Mycobacteriaceae</taxon>
        <taxon>Mycolicibacterium</taxon>
    </lineage>
</organism>
<feature type="domain" description="AB hydrolase-1" evidence="1">
    <location>
        <begin position="4"/>
        <end position="215"/>
    </location>
</feature>
<evidence type="ECO:0000313" key="3">
    <source>
        <dbReference type="Proteomes" id="UP000309984"/>
    </source>
</evidence>
<comment type="caution">
    <text evidence="2">The sequence shown here is derived from an EMBL/GenBank/DDBJ whole genome shotgun (WGS) entry which is preliminary data.</text>
</comment>
<dbReference type="RefSeq" id="WP_138249347.1">
    <property type="nucleotide sequence ID" value="NZ_AP022616.1"/>
</dbReference>
<dbReference type="PANTHER" id="PTHR37017:SF11">
    <property type="entry name" value="ESTERASE_LIPASE_THIOESTERASE DOMAIN-CONTAINING PROTEIN"/>
    <property type="match status" value="1"/>
</dbReference>
<evidence type="ECO:0000259" key="1">
    <source>
        <dbReference type="Pfam" id="PF12697"/>
    </source>
</evidence>
<sequence length="233" mass="24671">MSTFLLVPGGGCDPSYWRFVVRELAVRGHRGVAVDLPCADDSADLDVYADVVATYAHGDGEPPVVVAHSFGGFTGALACPRVGAAELIYVSAMVPRPGECPGDWWSATGCVAAQREAAAAGGYDIADAVALYYNGVDPAVVGEEIERTQSETPSLKPWPAEALPQIPTRFILFRDDRFFPERFMRGVVADRLGIEPEVMSGGHMAMLSHPVELVDLLARSCGSSRAAGGCNGD</sequence>
<keyword evidence="2" id="KW-0378">Hydrolase</keyword>
<evidence type="ECO:0000313" key="2">
    <source>
        <dbReference type="EMBL" id="TLH67992.1"/>
    </source>
</evidence>
<dbReference type="GO" id="GO:0016787">
    <property type="term" value="F:hydrolase activity"/>
    <property type="evidence" value="ECO:0007669"/>
    <property type="project" value="UniProtKB-KW"/>
</dbReference>